<protein>
    <recommendedName>
        <fullName evidence="4">Secreted protein</fullName>
    </recommendedName>
</protein>
<dbReference type="RefSeq" id="WP_188549023.1">
    <property type="nucleotide sequence ID" value="NZ_BMFY01000001.1"/>
</dbReference>
<gene>
    <name evidence="2" type="ORF">GCM10011333_01660</name>
</gene>
<evidence type="ECO:0008006" key="4">
    <source>
        <dbReference type="Google" id="ProtNLM"/>
    </source>
</evidence>
<sequence length="69" mass="6888">MDITRRSLIALSAGTAVAAGGTVFMASASTAADRIAARPGARGLETEYDLKGLQANPGNRLGCPLGKGA</sequence>
<keyword evidence="3" id="KW-1185">Reference proteome</keyword>
<accession>A0A8J2TV58</accession>
<reference evidence="2" key="2">
    <citation type="submission" date="2020-09" db="EMBL/GenBank/DDBJ databases">
        <authorList>
            <person name="Sun Q."/>
            <person name="Zhou Y."/>
        </authorList>
    </citation>
    <scope>NUCLEOTIDE SEQUENCE</scope>
    <source>
        <strain evidence="2">CGMCC 1.12785</strain>
    </source>
</reference>
<evidence type="ECO:0000256" key="1">
    <source>
        <dbReference type="SAM" id="SignalP"/>
    </source>
</evidence>
<dbReference type="AlphaFoldDB" id="A0A8J2TV58"/>
<feature type="chain" id="PRO_5035160782" description="Secreted protein" evidence="1">
    <location>
        <begin position="19"/>
        <end position="69"/>
    </location>
</feature>
<reference evidence="2" key="1">
    <citation type="journal article" date="2014" name="Int. J. Syst. Evol. Microbiol.">
        <title>Complete genome sequence of Corynebacterium casei LMG S-19264T (=DSM 44701T), isolated from a smear-ripened cheese.</title>
        <authorList>
            <consortium name="US DOE Joint Genome Institute (JGI-PGF)"/>
            <person name="Walter F."/>
            <person name="Albersmeier A."/>
            <person name="Kalinowski J."/>
            <person name="Ruckert C."/>
        </authorList>
    </citation>
    <scope>NUCLEOTIDE SEQUENCE</scope>
    <source>
        <strain evidence="2">CGMCC 1.12785</strain>
    </source>
</reference>
<evidence type="ECO:0000313" key="2">
    <source>
        <dbReference type="EMBL" id="GGA02739.1"/>
    </source>
</evidence>
<proteinExistence type="predicted"/>
<name>A0A8J2TV58_9MICO</name>
<feature type="signal peptide" evidence="1">
    <location>
        <begin position="1"/>
        <end position="18"/>
    </location>
</feature>
<dbReference type="Proteomes" id="UP000616114">
    <property type="component" value="Unassembled WGS sequence"/>
</dbReference>
<dbReference type="PROSITE" id="PS51318">
    <property type="entry name" value="TAT"/>
    <property type="match status" value="1"/>
</dbReference>
<evidence type="ECO:0000313" key="3">
    <source>
        <dbReference type="Proteomes" id="UP000616114"/>
    </source>
</evidence>
<dbReference type="InterPro" id="IPR006311">
    <property type="entry name" value="TAT_signal"/>
</dbReference>
<comment type="caution">
    <text evidence="2">The sequence shown here is derived from an EMBL/GenBank/DDBJ whole genome shotgun (WGS) entry which is preliminary data.</text>
</comment>
<keyword evidence="1" id="KW-0732">Signal</keyword>
<dbReference type="EMBL" id="BMFY01000001">
    <property type="protein sequence ID" value="GGA02739.1"/>
    <property type="molecule type" value="Genomic_DNA"/>
</dbReference>
<organism evidence="2 3">
    <name type="scientific">Sediminivirga luteola</name>
    <dbReference type="NCBI Taxonomy" id="1774748"/>
    <lineage>
        <taxon>Bacteria</taxon>
        <taxon>Bacillati</taxon>
        <taxon>Actinomycetota</taxon>
        <taxon>Actinomycetes</taxon>
        <taxon>Micrococcales</taxon>
        <taxon>Brevibacteriaceae</taxon>
        <taxon>Sediminivirga</taxon>
    </lineage>
</organism>